<dbReference type="OrthoDB" id="3542292at2759"/>
<dbReference type="InterPro" id="IPR018232">
    <property type="entry name" value="Glyco_hydro_37_CS"/>
</dbReference>
<feature type="chain" id="PRO_5015570581" description="Trehalase" evidence="5">
    <location>
        <begin position="21"/>
        <end position="611"/>
    </location>
</feature>
<evidence type="ECO:0000256" key="4">
    <source>
        <dbReference type="RuleBase" id="RU361180"/>
    </source>
</evidence>
<dbReference type="SUPFAM" id="SSF48208">
    <property type="entry name" value="Six-hairpin glycosidases"/>
    <property type="match status" value="1"/>
</dbReference>
<dbReference type="PROSITE" id="PS00928">
    <property type="entry name" value="TREHALASE_2"/>
    <property type="match status" value="1"/>
</dbReference>
<dbReference type="PANTHER" id="PTHR23403">
    <property type="entry name" value="TREHALASE"/>
    <property type="match status" value="1"/>
</dbReference>
<dbReference type="EMBL" id="MBFT01000974">
    <property type="protein sequence ID" value="PVU86059.1"/>
    <property type="molecule type" value="Genomic_DNA"/>
</dbReference>
<evidence type="ECO:0000313" key="7">
    <source>
        <dbReference type="Proteomes" id="UP000245699"/>
    </source>
</evidence>
<dbReference type="GO" id="GO:0005993">
    <property type="term" value="P:trehalose catabolic process"/>
    <property type="evidence" value="ECO:0007669"/>
    <property type="project" value="TreeGrafter"/>
</dbReference>
<feature type="signal peptide" evidence="5">
    <location>
        <begin position="1"/>
        <end position="20"/>
    </location>
</feature>
<accession>A0A2T9Y135</accession>
<evidence type="ECO:0000256" key="1">
    <source>
        <dbReference type="ARBA" id="ARBA00005615"/>
    </source>
</evidence>
<keyword evidence="7" id="KW-1185">Reference proteome</keyword>
<dbReference type="Pfam" id="PF01204">
    <property type="entry name" value="Trehalase"/>
    <property type="match status" value="1"/>
</dbReference>
<comment type="catalytic activity">
    <reaction evidence="4">
        <text>alpha,alpha-trehalose + H2O = alpha-D-glucose + beta-D-glucose</text>
        <dbReference type="Rhea" id="RHEA:32675"/>
        <dbReference type="ChEBI" id="CHEBI:15377"/>
        <dbReference type="ChEBI" id="CHEBI:15903"/>
        <dbReference type="ChEBI" id="CHEBI:16551"/>
        <dbReference type="ChEBI" id="CHEBI:17925"/>
        <dbReference type="EC" id="3.2.1.28"/>
    </reaction>
</comment>
<gene>
    <name evidence="6" type="ORF">BB559_006694</name>
</gene>
<comment type="similarity">
    <text evidence="1 4">Belongs to the glycosyl hydrolase 37 family.</text>
</comment>
<evidence type="ECO:0000256" key="5">
    <source>
        <dbReference type="SAM" id="SignalP"/>
    </source>
</evidence>
<proteinExistence type="inferred from homology"/>
<protein>
    <recommendedName>
        <fullName evidence="4">Trehalase</fullName>
        <ecNumber evidence="4">3.2.1.28</ecNumber>
    </recommendedName>
    <alternativeName>
        <fullName evidence="4">Alpha-trehalose glucohydrolase</fullName>
    </alternativeName>
</protein>
<evidence type="ECO:0000256" key="2">
    <source>
        <dbReference type="ARBA" id="ARBA00022801"/>
    </source>
</evidence>
<dbReference type="PRINTS" id="PR00744">
    <property type="entry name" value="GLHYDRLASE37"/>
</dbReference>
<reference evidence="6 7" key="1">
    <citation type="journal article" date="2018" name="MBio">
        <title>Comparative Genomics Reveals the Core Gene Toolbox for the Fungus-Insect Symbiosis.</title>
        <authorList>
            <person name="Wang Y."/>
            <person name="Stata M."/>
            <person name="Wang W."/>
            <person name="Stajich J.E."/>
            <person name="White M.M."/>
            <person name="Moncalvo J.M."/>
        </authorList>
    </citation>
    <scope>NUCLEOTIDE SEQUENCE [LARGE SCALE GENOMIC DNA]</scope>
    <source>
        <strain evidence="6 7">AUS-77-4</strain>
    </source>
</reference>
<dbReference type="PROSITE" id="PS00927">
    <property type="entry name" value="TREHALASE_1"/>
    <property type="match status" value="1"/>
</dbReference>
<comment type="caution">
    <text evidence="6">The sequence shown here is derived from an EMBL/GenBank/DDBJ whole genome shotgun (WGS) entry which is preliminary data.</text>
</comment>
<sequence length="611" mass="68396">MKISISVLTVLCSLSRSVVSSQQSYSCDSQIFCSGPLLEAVQLSGIFPDDKTFVDKPTTKPTADVLAAFAALGDSPSNQQILDFVSQNFGDENSLLKSSNMPDWISDPSFISKIKSPYLAGFAQEINSFWKELVKVQDKSGLCDGCESTFLDIEGNFVVPGGRFREFYYWDTYFTLEGMLKSELFDTSKGMINILLGYVKKYGFVPNGARQYYLDRSQPPMLSHMVDLYYKTTNDIDFLRNAHPILVQEHKYWKEKHTVNVTVSNNNGTKVFEMFRYFVNTDSPRPEGYSVDYYTAHNATSDPNAQMALYAQLATGAESGNDYSSRWAKDTTLVSPAILATLNVTDIIPSDLNAIMYNNEKIISDLGKILAKYTQNDNEKNEHLATSYKFDKFRDQTFRNIVGLLLNRETGMFNDYSIQNASKSGVWSVASIWPYWYLADLIDVDISSKAWDTVAEILRNNTSGIPTTLINTGLQWDFPDAWPPHQYATIKGLLLSAENIKSSMPEKSESYRQMALTLSNQLVGSAFRAWHKTGGSIPGLLDKLPGVVDDGHIFEKFNSTDFGNPAGGCEYSVQVGFGWTNGIILWLMDKFGQELVTPPCYGLQNASNPFQ</sequence>
<dbReference type="InterPro" id="IPR001661">
    <property type="entry name" value="Glyco_hydro_37"/>
</dbReference>
<dbReference type="AlphaFoldDB" id="A0A2T9Y135"/>
<name>A0A2T9Y135_9FUNG</name>
<keyword evidence="3 4" id="KW-0326">Glycosidase</keyword>
<organism evidence="6 7">
    <name type="scientific">Furculomyces boomerangus</name>
    <dbReference type="NCBI Taxonomy" id="61424"/>
    <lineage>
        <taxon>Eukaryota</taxon>
        <taxon>Fungi</taxon>
        <taxon>Fungi incertae sedis</taxon>
        <taxon>Zoopagomycota</taxon>
        <taxon>Kickxellomycotina</taxon>
        <taxon>Harpellomycetes</taxon>
        <taxon>Harpellales</taxon>
        <taxon>Harpellaceae</taxon>
        <taxon>Furculomyces</taxon>
    </lineage>
</organism>
<dbReference type="STRING" id="61424.A0A2T9Y135"/>
<dbReference type="PANTHER" id="PTHR23403:SF1">
    <property type="entry name" value="TREHALASE"/>
    <property type="match status" value="1"/>
</dbReference>
<dbReference type="Gene3D" id="1.50.10.10">
    <property type="match status" value="1"/>
</dbReference>
<evidence type="ECO:0000256" key="3">
    <source>
        <dbReference type="ARBA" id="ARBA00023295"/>
    </source>
</evidence>
<keyword evidence="2 4" id="KW-0378">Hydrolase</keyword>
<dbReference type="Proteomes" id="UP000245699">
    <property type="component" value="Unassembled WGS sequence"/>
</dbReference>
<dbReference type="InterPro" id="IPR012341">
    <property type="entry name" value="6hp_glycosidase-like_sf"/>
</dbReference>
<evidence type="ECO:0000313" key="6">
    <source>
        <dbReference type="EMBL" id="PVU86059.1"/>
    </source>
</evidence>
<dbReference type="EC" id="3.2.1.28" evidence="4"/>
<dbReference type="InterPro" id="IPR008928">
    <property type="entry name" value="6-hairpin_glycosidase_sf"/>
</dbReference>
<dbReference type="GO" id="GO:0004555">
    <property type="term" value="F:alpha,alpha-trehalase activity"/>
    <property type="evidence" value="ECO:0007669"/>
    <property type="project" value="UniProtKB-EC"/>
</dbReference>
<keyword evidence="5" id="KW-0732">Signal</keyword>